<dbReference type="PANTHER" id="PTHR30591:SF1">
    <property type="entry name" value="RECBCD ENZYME SUBUNIT RECC"/>
    <property type="match status" value="1"/>
</dbReference>
<dbReference type="InterPro" id="IPR027417">
    <property type="entry name" value="P-loop_NTPase"/>
</dbReference>
<dbReference type="SUPFAM" id="SSF52540">
    <property type="entry name" value="P-loop containing nucleoside triphosphate hydrolases"/>
    <property type="match status" value="2"/>
</dbReference>
<evidence type="ECO:0000256" key="12">
    <source>
        <dbReference type="ARBA" id="ARBA00023125"/>
    </source>
</evidence>
<dbReference type="Pfam" id="PF21445">
    <property type="entry name" value="ADDB_N"/>
    <property type="match status" value="1"/>
</dbReference>
<dbReference type="GO" id="GO:0004386">
    <property type="term" value="F:helicase activity"/>
    <property type="evidence" value="ECO:0007669"/>
    <property type="project" value="UniProtKB-KW"/>
</dbReference>
<keyword evidence="16" id="KW-1185">Reference proteome</keyword>
<keyword evidence="9" id="KW-0067">ATP-binding</keyword>
<evidence type="ECO:0000313" key="15">
    <source>
        <dbReference type="EMBL" id="PST39183.1"/>
    </source>
</evidence>
<dbReference type="GO" id="GO:0003677">
    <property type="term" value="F:DNA binding"/>
    <property type="evidence" value="ECO:0007669"/>
    <property type="project" value="UniProtKB-KW"/>
</dbReference>
<evidence type="ECO:0000256" key="6">
    <source>
        <dbReference type="ARBA" id="ARBA00022801"/>
    </source>
</evidence>
<dbReference type="Gene3D" id="3.90.320.10">
    <property type="match status" value="1"/>
</dbReference>
<evidence type="ECO:0000256" key="13">
    <source>
        <dbReference type="ARBA" id="ARBA00023204"/>
    </source>
</evidence>
<evidence type="ECO:0000256" key="5">
    <source>
        <dbReference type="ARBA" id="ARBA00022763"/>
    </source>
</evidence>
<evidence type="ECO:0000256" key="10">
    <source>
        <dbReference type="ARBA" id="ARBA00023004"/>
    </source>
</evidence>
<dbReference type="InterPro" id="IPR011604">
    <property type="entry name" value="PDDEXK-like_dom_sf"/>
</dbReference>
<evidence type="ECO:0000256" key="7">
    <source>
        <dbReference type="ARBA" id="ARBA00022806"/>
    </source>
</evidence>
<dbReference type="InterPro" id="IPR049035">
    <property type="entry name" value="ADDB_N"/>
</dbReference>
<evidence type="ECO:0000256" key="3">
    <source>
        <dbReference type="ARBA" id="ARBA00022723"/>
    </source>
</evidence>
<keyword evidence="6" id="KW-0378">Hydrolase</keyword>
<dbReference type="InterPro" id="IPR014017">
    <property type="entry name" value="DNA_helicase_UvrD-like_C"/>
</dbReference>
<keyword evidence="13" id="KW-0234">DNA repair</keyword>
<dbReference type="PROSITE" id="PS51217">
    <property type="entry name" value="UVRD_HELICASE_CTER"/>
    <property type="match status" value="1"/>
</dbReference>
<dbReference type="GO" id="GO:0005524">
    <property type="term" value="F:ATP binding"/>
    <property type="evidence" value="ECO:0007669"/>
    <property type="project" value="UniProtKB-KW"/>
</dbReference>
<sequence length="1155" mass="132194">MSLQFIIGGSGSGKTRTLYENLIRQSMEEPDERFFALVPEQFTMQTQKEIVMLHPNHGVMNIDIVSFERLAYRVFEELAIENLAVLDDMGKSMVLRRVSSGVRGNLHLFGGHLDKAGFISEIKSMLSEFFQYGITEEKLETLIGETKSPLLRQKLLDMQVLYRAFQAYTEEKVIVKEEILSLLCQVLPQSQLIRDSVVTLDGYTGFTPIQYELLELLFRCCRKVIVTVTMDPEDNPYRESVQQKLFYMSRHTVCRLIDRAAAAGCSRDEDILLKEKPMWRFKDSPELGFIENELFRYRGKVYHSESGNESGAAAEHDRESLRLIEAATPQAEISFLCGEIRRLVASEGIRYREIAVITGDLETYSREILRQFEKNQIPCFIDYKKNILSNPMVELIRAALEVLQSGFSYESVFRFLKTGLVMPLAGLSPEVIYQAENYVIALGIRGFKRWNSTWERVYRGAELINLDELNQFREAVVTPFLPLREVFSNRKATVRERTEALVHFLEALEMEQKLAAMAQQFEEVGDMSLAKEYGQVYGLVMDLFDRIVALLGEEIMGQREYAEILDAGFAEIKVGLIPAVVDRIVVGDITRTRLSNIKVLFFAGVNDGIVPSVSGRGGILSEADRRALREMQVELAPTAREESFLQRFYLYLALTKPSDYLYLSCAASSAEGKAMRPSSLMLQLLKLFPEKRLEQPKEEKEALWSPELGMSWVLRGLQDEKSGENDQFISLYRYFIQSESYRDEMQALSDAAFYTYQDTGIGKAAARALYSPILRGSVTRMELYASCAYAHFLSYGLELSERQMYEIAPSDIGNLFHAAIDMYFTRMKEENRRFSGISEEDRQKMVAECVASVTEEYGNAILGSSYRNQYLERKVYRITDRTIWALTEQLKKGDFEPAGFEVSFSPMDHLRAMRIPLSSEEAIHLRGRIDRIDLCEDGDRLYLKIIDYKTGKTKFDLTDIYYGLQLQLVVYMDAAMEKIGREYPDKTVVPAGLFYYHIEDPMVERKPVESEEETNADILKALRMNGLVNGDREALAHLDNRLGEEATADSDVVPVSIKNEAIVERRSQAAGEEKFRVLGAYVNRKMKHMGREILDGNIAASPYKNGQKTACDYCPYHSVCGFDLKTDGYQFRRFDKLSPEEIWGKMEEKDKKTER</sequence>
<evidence type="ECO:0000259" key="14">
    <source>
        <dbReference type="PROSITE" id="PS51217"/>
    </source>
</evidence>
<dbReference type="RefSeq" id="WP_107000323.1">
    <property type="nucleotide sequence ID" value="NZ_PYLO01000001.1"/>
</dbReference>
<keyword evidence="12" id="KW-0238">DNA-binding</keyword>
<dbReference type="InterPro" id="IPR014140">
    <property type="entry name" value="DNA_helicase_suAddB"/>
</dbReference>
<dbReference type="GO" id="GO:0004527">
    <property type="term" value="F:exonuclease activity"/>
    <property type="evidence" value="ECO:0007669"/>
    <property type="project" value="UniProtKB-KW"/>
</dbReference>
<protein>
    <submittedName>
        <fullName evidence="15">Helicase-exonuclease AddAB subunit AddB</fullName>
    </submittedName>
</protein>
<dbReference type="Pfam" id="PF12705">
    <property type="entry name" value="PDDEXK_1"/>
    <property type="match status" value="1"/>
</dbReference>
<evidence type="ECO:0000256" key="4">
    <source>
        <dbReference type="ARBA" id="ARBA00022741"/>
    </source>
</evidence>
<reference evidence="15 16" key="1">
    <citation type="submission" date="2018-03" db="EMBL/GenBank/DDBJ databases">
        <title>Lachnoclostridium SNUG30386 gen.nov., sp.nov., isolated from human faeces.</title>
        <authorList>
            <person name="Seo B."/>
            <person name="Jeon K."/>
            <person name="Ko G."/>
        </authorList>
    </citation>
    <scope>NUCLEOTIDE SEQUENCE [LARGE SCALE GENOMIC DNA]</scope>
    <source>
        <strain evidence="15 16">SNUG30386</strain>
    </source>
</reference>
<dbReference type="GO" id="GO:0051539">
    <property type="term" value="F:4 iron, 4 sulfur cluster binding"/>
    <property type="evidence" value="ECO:0007669"/>
    <property type="project" value="UniProtKB-KW"/>
</dbReference>
<dbReference type="Proteomes" id="UP000241048">
    <property type="component" value="Unassembled WGS sequence"/>
</dbReference>
<keyword evidence="11" id="KW-0411">Iron-sulfur</keyword>
<evidence type="ECO:0000256" key="2">
    <source>
        <dbReference type="ARBA" id="ARBA00022722"/>
    </source>
</evidence>
<proteinExistence type="predicted"/>
<keyword evidence="10" id="KW-0408">Iron</keyword>
<keyword evidence="3" id="KW-0479">Metal-binding</keyword>
<keyword evidence="4" id="KW-0547">Nucleotide-binding</keyword>
<name>A0A2T3FV88_9CLOT</name>
<evidence type="ECO:0000256" key="8">
    <source>
        <dbReference type="ARBA" id="ARBA00022839"/>
    </source>
</evidence>
<evidence type="ECO:0000256" key="1">
    <source>
        <dbReference type="ARBA" id="ARBA00022485"/>
    </source>
</evidence>
<keyword evidence="1" id="KW-0004">4Fe-4S</keyword>
<evidence type="ECO:0000313" key="16">
    <source>
        <dbReference type="Proteomes" id="UP000241048"/>
    </source>
</evidence>
<feature type="domain" description="UvrD-like helicase C-terminal" evidence="14">
    <location>
        <begin position="285"/>
        <end position="534"/>
    </location>
</feature>
<dbReference type="PANTHER" id="PTHR30591">
    <property type="entry name" value="RECBCD ENZYME SUBUNIT RECC"/>
    <property type="match status" value="1"/>
</dbReference>
<keyword evidence="2" id="KW-0540">Nuclease</keyword>
<dbReference type="Gene3D" id="3.40.50.300">
    <property type="entry name" value="P-loop containing nucleotide triphosphate hydrolases"/>
    <property type="match status" value="3"/>
</dbReference>
<keyword evidence="8 15" id="KW-0269">Exonuclease</keyword>
<keyword evidence="7 15" id="KW-0347">Helicase</keyword>
<comment type="caution">
    <text evidence="15">The sequence shown here is derived from an EMBL/GenBank/DDBJ whole genome shotgun (WGS) entry which is preliminary data.</text>
</comment>
<dbReference type="AlphaFoldDB" id="A0A2T3FV88"/>
<dbReference type="InterPro" id="IPR038726">
    <property type="entry name" value="PDDEXK_AddAB-type"/>
</dbReference>
<dbReference type="GO" id="GO:0046872">
    <property type="term" value="F:metal ion binding"/>
    <property type="evidence" value="ECO:0007669"/>
    <property type="project" value="UniProtKB-KW"/>
</dbReference>
<dbReference type="NCBIfam" id="TIGR02773">
    <property type="entry name" value="addB_Gpos"/>
    <property type="match status" value="1"/>
</dbReference>
<dbReference type="GO" id="GO:0000724">
    <property type="term" value="P:double-strand break repair via homologous recombination"/>
    <property type="evidence" value="ECO:0007669"/>
    <property type="project" value="InterPro"/>
</dbReference>
<gene>
    <name evidence="15" type="primary">addB</name>
    <name evidence="15" type="ORF">C7U56_04565</name>
</gene>
<dbReference type="EMBL" id="PYLO01000001">
    <property type="protein sequence ID" value="PST39183.1"/>
    <property type="molecule type" value="Genomic_DNA"/>
</dbReference>
<organism evidence="15 16">
    <name type="scientific">Clostridium fessum</name>
    <dbReference type="NCBI Taxonomy" id="2126740"/>
    <lineage>
        <taxon>Bacteria</taxon>
        <taxon>Bacillati</taxon>
        <taxon>Bacillota</taxon>
        <taxon>Clostridia</taxon>
        <taxon>Eubacteriales</taxon>
        <taxon>Clostridiaceae</taxon>
        <taxon>Clostridium</taxon>
    </lineage>
</organism>
<keyword evidence="5" id="KW-0227">DNA damage</keyword>
<evidence type="ECO:0000256" key="9">
    <source>
        <dbReference type="ARBA" id="ARBA00022840"/>
    </source>
</evidence>
<accession>A0A2T3FV88</accession>
<evidence type="ECO:0000256" key="11">
    <source>
        <dbReference type="ARBA" id="ARBA00023014"/>
    </source>
</evidence>